<gene>
    <name evidence="1" type="ORF">GCM10022419_135850</name>
</gene>
<dbReference type="Proteomes" id="UP001500630">
    <property type="component" value="Unassembled WGS sequence"/>
</dbReference>
<evidence type="ECO:0000313" key="1">
    <source>
        <dbReference type="EMBL" id="GAA3627341.1"/>
    </source>
</evidence>
<accession>A0ABP7A921</accession>
<organism evidence="1 2">
    <name type="scientific">Nonomuraea rosea</name>
    <dbReference type="NCBI Taxonomy" id="638574"/>
    <lineage>
        <taxon>Bacteria</taxon>
        <taxon>Bacillati</taxon>
        <taxon>Actinomycetota</taxon>
        <taxon>Actinomycetes</taxon>
        <taxon>Streptosporangiales</taxon>
        <taxon>Streptosporangiaceae</taxon>
        <taxon>Nonomuraea</taxon>
    </lineage>
</organism>
<protein>
    <recommendedName>
        <fullName evidence="3">MarR family transcriptional regulator</fullName>
    </recommendedName>
</protein>
<reference evidence="2" key="1">
    <citation type="journal article" date="2019" name="Int. J. Syst. Evol. Microbiol.">
        <title>The Global Catalogue of Microorganisms (GCM) 10K type strain sequencing project: providing services to taxonomists for standard genome sequencing and annotation.</title>
        <authorList>
            <consortium name="The Broad Institute Genomics Platform"/>
            <consortium name="The Broad Institute Genome Sequencing Center for Infectious Disease"/>
            <person name="Wu L."/>
            <person name="Ma J."/>
        </authorList>
    </citation>
    <scope>NUCLEOTIDE SEQUENCE [LARGE SCALE GENOMIC DNA]</scope>
    <source>
        <strain evidence="2">JCM 17326</strain>
    </source>
</reference>
<evidence type="ECO:0000313" key="2">
    <source>
        <dbReference type="Proteomes" id="UP001500630"/>
    </source>
</evidence>
<name>A0ABP7A921_9ACTN</name>
<comment type="caution">
    <text evidence="1">The sequence shown here is derived from an EMBL/GenBank/DDBJ whole genome shotgun (WGS) entry which is preliminary data.</text>
</comment>
<dbReference type="EMBL" id="BAABDQ010000094">
    <property type="protein sequence ID" value="GAA3627341.1"/>
    <property type="molecule type" value="Genomic_DNA"/>
</dbReference>
<keyword evidence="2" id="KW-1185">Reference proteome</keyword>
<evidence type="ECO:0008006" key="3">
    <source>
        <dbReference type="Google" id="ProtNLM"/>
    </source>
</evidence>
<proteinExistence type="predicted"/>
<sequence length="183" mass="20129">MSRRRDAMGWTRAETDVAEVMIWLRSNHGREVSYADIAAGVGIKDGARLRRAVKVARVIAANRGDRLERFLPSQSPARRRVFVTRYMRQGLGDEFGARDAMSAARTAMTAMKDMHRATTFEAGNDKSIARQEFGTMAQAADECITKVAGIDTVGPQAVRREDTGLLAQMIADLEARLTEPATG</sequence>